<keyword evidence="4" id="KW-0926">Vacuole</keyword>
<protein>
    <recommendedName>
        <fullName evidence="4">Vacuolar protein sorting-associated protein 41</fullName>
    </recommendedName>
</protein>
<dbReference type="SUPFAM" id="SSF69322">
    <property type="entry name" value="Tricorn protease domain 2"/>
    <property type="match status" value="1"/>
</dbReference>
<dbReference type="GO" id="GO:0034058">
    <property type="term" value="P:endosomal vesicle fusion"/>
    <property type="evidence" value="ECO:0007669"/>
    <property type="project" value="UniProtKB-UniRule"/>
</dbReference>
<gene>
    <name evidence="9" type="ORF">PHLGIDRAFT_130843</name>
</gene>
<dbReference type="PANTHER" id="PTHR12616">
    <property type="entry name" value="VACUOLAR PROTEIN SORTING VPS41"/>
    <property type="match status" value="1"/>
</dbReference>
<comment type="subcellular location">
    <subcellularLocation>
        <location evidence="4">Vacuole</location>
    </subcellularLocation>
</comment>
<dbReference type="STRING" id="745531.A0A0C3NCK0"/>
<evidence type="ECO:0000256" key="3">
    <source>
        <dbReference type="ARBA" id="ARBA00022927"/>
    </source>
</evidence>
<evidence type="ECO:0000256" key="6">
    <source>
        <dbReference type="PROSITE-ProRule" id="PRU01006"/>
    </source>
</evidence>
<evidence type="ECO:0000256" key="7">
    <source>
        <dbReference type="SAM" id="MobiDB-lite"/>
    </source>
</evidence>
<dbReference type="Pfam" id="PF23411">
    <property type="entry name" value="Beta-prop_Vps41"/>
    <property type="match status" value="2"/>
</dbReference>
<feature type="region of interest" description="Disordered" evidence="7">
    <location>
        <begin position="366"/>
        <end position="386"/>
    </location>
</feature>
<dbReference type="InterPro" id="IPR045111">
    <property type="entry name" value="Vps41/Vps8"/>
</dbReference>
<dbReference type="GO" id="GO:0030897">
    <property type="term" value="C:HOPS complex"/>
    <property type="evidence" value="ECO:0007669"/>
    <property type="project" value="UniProtKB-UniRule"/>
</dbReference>
<accession>A0A0C3NCK0</accession>
<evidence type="ECO:0000313" key="9">
    <source>
        <dbReference type="EMBL" id="KIP02254.1"/>
    </source>
</evidence>
<dbReference type="InterPro" id="IPR015943">
    <property type="entry name" value="WD40/YVTN_repeat-like_dom_sf"/>
</dbReference>
<dbReference type="InterPro" id="IPR001680">
    <property type="entry name" value="WD40_rpt"/>
</dbReference>
<organism evidence="9 10">
    <name type="scientific">Phlebiopsis gigantea (strain 11061_1 CR5-6)</name>
    <name type="common">White-rot fungus</name>
    <name type="synonym">Peniophora gigantea</name>
    <dbReference type="NCBI Taxonomy" id="745531"/>
    <lineage>
        <taxon>Eukaryota</taxon>
        <taxon>Fungi</taxon>
        <taxon>Dikarya</taxon>
        <taxon>Basidiomycota</taxon>
        <taxon>Agaricomycotina</taxon>
        <taxon>Agaricomycetes</taxon>
        <taxon>Polyporales</taxon>
        <taxon>Phanerochaetaceae</taxon>
        <taxon>Phlebiopsis</taxon>
    </lineage>
</organism>
<feature type="domain" description="Vps41 beta-propeller" evidence="8">
    <location>
        <begin position="110"/>
        <end position="360"/>
    </location>
</feature>
<feature type="repeat" description="WD" evidence="5">
    <location>
        <begin position="160"/>
        <end position="201"/>
    </location>
</feature>
<dbReference type="SMART" id="SM00320">
    <property type="entry name" value="WD40"/>
    <property type="match status" value="1"/>
</dbReference>
<dbReference type="InterPro" id="IPR000547">
    <property type="entry name" value="Clathrin_H-chain/VPS_repeat"/>
</dbReference>
<comment type="function">
    <text evidence="4">Required for vacuolar assembly and vacuolar traffic.</text>
</comment>
<evidence type="ECO:0000259" key="8">
    <source>
        <dbReference type="Pfam" id="PF23411"/>
    </source>
</evidence>
<dbReference type="GO" id="GO:0009267">
    <property type="term" value="P:cellular response to starvation"/>
    <property type="evidence" value="ECO:0007669"/>
    <property type="project" value="TreeGrafter"/>
</dbReference>
<reference evidence="9 10" key="1">
    <citation type="journal article" date="2014" name="PLoS Genet.">
        <title>Analysis of the Phlebiopsis gigantea genome, transcriptome and secretome provides insight into its pioneer colonization strategies of wood.</title>
        <authorList>
            <person name="Hori C."/>
            <person name="Ishida T."/>
            <person name="Igarashi K."/>
            <person name="Samejima M."/>
            <person name="Suzuki H."/>
            <person name="Master E."/>
            <person name="Ferreira P."/>
            <person name="Ruiz-Duenas F.J."/>
            <person name="Held B."/>
            <person name="Canessa P."/>
            <person name="Larrondo L.F."/>
            <person name="Schmoll M."/>
            <person name="Druzhinina I.S."/>
            <person name="Kubicek C.P."/>
            <person name="Gaskell J.A."/>
            <person name="Kersten P."/>
            <person name="St John F."/>
            <person name="Glasner J."/>
            <person name="Sabat G."/>
            <person name="Splinter BonDurant S."/>
            <person name="Syed K."/>
            <person name="Yadav J."/>
            <person name="Mgbeahuruike A.C."/>
            <person name="Kovalchuk A."/>
            <person name="Asiegbu F.O."/>
            <person name="Lackner G."/>
            <person name="Hoffmeister D."/>
            <person name="Rencoret J."/>
            <person name="Gutierrez A."/>
            <person name="Sun H."/>
            <person name="Lindquist E."/>
            <person name="Barry K."/>
            <person name="Riley R."/>
            <person name="Grigoriev I.V."/>
            <person name="Henrissat B."/>
            <person name="Kues U."/>
            <person name="Berka R.M."/>
            <person name="Martinez A.T."/>
            <person name="Covert S.F."/>
            <person name="Blanchette R.A."/>
            <person name="Cullen D."/>
        </authorList>
    </citation>
    <scope>NUCLEOTIDE SEQUENCE [LARGE SCALE GENOMIC DNA]</scope>
    <source>
        <strain evidence="9 10">11061_1 CR5-6</strain>
    </source>
</reference>
<name>A0A0C3NCK0_PHLG1</name>
<dbReference type="InterPro" id="IPR016902">
    <property type="entry name" value="Vps41"/>
</dbReference>
<feature type="compositionally biased region" description="Basic and acidic residues" evidence="7">
    <location>
        <begin position="53"/>
        <end position="87"/>
    </location>
</feature>
<dbReference type="PANTHER" id="PTHR12616:SF1">
    <property type="entry name" value="VACUOLAR PROTEIN SORTING-ASSOCIATED PROTEIN 41 HOMOLOG"/>
    <property type="match status" value="1"/>
</dbReference>
<dbReference type="Gene3D" id="2.130.10.10">
    <property type="entry name" value="YVTN repeat-like/Quinoprotein amine dehydrogenase"/>
    <property type="match status" value="1"/>
</dbReference>
<dbReference type="Pfam" id="PF23556">
    <property type="entry name" value="TPR_Vps41"/>
    <property type="match status" value="1"/>
</dbReference>
<dbReference type="InterPro" id="IPR011990">
    <property type="entry name" value="TPR-like_helical_dom_sf"/>
</dbReference>
<keyword evidence="10" id="KW-1185">Reference proteome</keyword>
<keyword evidence="3 4" id="KW-0653">Protein transport</keyword>
<evidence type="ECO:0000256" key="5">
    <source>
        <dbReference type="PROSITE-ProRule" id="PRU00221"/>
    </source>
</evidence>
<dbReference type="GO" id="GO:0000329">
    <property type="term" value="C:fungal-type vacuole membrane"/>
    <property type="evidence" value="ECO:0007669"/>
    <property type="project" value="UniProtKB-UniRule"/>
</dbReference>
<evidence type="ECO:0000313" key="10">
    <source>
        <dbReference type="Proteomes" id="UP000053257"/>
    </source>
</evidence>
<feature type="repeat" description="CHCR" evidence="6">
    <location>
        <begin position="733"/>
        <end position="877"/>
    </location>
</feature>
<dbReference type="GO" id="GO:0005770">
    <property type="term" value="C:late endosome"/>
    <property type="evidence" value="ECO:0007669"/>
    <property type="project" value="UniProtKB-UniRule"/>
</dbReference>
<feature type="compositionally biased region" description="Acidic residues" evidence="7">
    <location>
        <begin position="31"/>
        <end position="40"/>
    </location>
</feature>
<feature type="compositionally biased region" description="Pro residues" evidence="7">
    <location>
        <begin position="371"/>
        <end position="386"/>
    </location>
</feature>
<feature type="domain" description="Vps41 beta-propeller" evidence="8">
    <location>
        <begin position="417"/>
        <end position="486"/>
    </location>
</feature>
<comment type="similarity">
    <text evidence="1 4">Belongs to the VPS41 family.</text>
</comment>
<dbReference type="Proteomes" id="UP000053257">
    <property type="component" value="Unassembled WGS sequence"/>
</dbReference>
<keyword evidence="5" id="KW-0853">WD repeat</keyword>
<dbReference type="Gene3D" id="1.25.40.10">
    <property type="entry name" value="Tetratricopeptide repeat domain"/>
    <property type="match status" value="1"/>
</dbReference>
<dbReference type="GO" id="GO:0016236">
    <property type="term" value="P:macroautophagy"/>
    <property type="evidence" value="ECO:0007669"/>
    <property type="project" value="TreeGrafter"/>
</dbReference>
<sequence>MTASVHDSDDEKEVQFMTESPDQLSVAERTEDGEDADGEDGEHGNGRTSANGKQRDHGESDVEGEGREDGSEAGEHAHDTDGEGHDGEYDDDDEEDDEDEGEDDDDEPALKYERLGGSVHDLLQKDSASTLGYSHQRLALGTHAGIIHVLDMQGERIKSVKPHSASILDISLDETGDFVATASMDGQVVIYSLSTPEVYHFDEKRPMHTIALEPGFAKRNTRSFVSGGKAGNLVLREKGWLGHKDILLHSGEGPIWQVRWRGKLIAWANDLGVKIYDTSSQMRIIFIDRPADSPRADLFKCTLHWQDDSTLLIAWADQIKVARVRTRQRSTNSPSVNLPPLVVEITAVFQLDCMISGVVPHLVFPSSDAHPSPPPPPAAVTSPTPAPRKPTLTAFLVLAYNVPDMSLLRGDETAASHAAQARKVAERPELRIISRGGEELANDALSISGFERWGCNDYVLIEVPSPTGAESGSYVVMSPKDIVIVKPRDWKDHVAWLVERQRYEEALDEIERHTRDCDAEQGKDHEGINAVEIGQKYIQHLINEGDFVKAARLCPKVCGQDAKRWEDWIFVFAQKHHLQAIIPYVPTHHPTLGHLVYEMMLAYFLSHDRQTLLRTIVSWPAGIYDISAVIVAVQAELDRAPSTSASPTGSATPDTVVLMECLAELYIMNRQPGKALPFFLRLRRPNVFDLIRAHNLFTDVQDQALLLVEFDHELMDKRRKSGEDVDPADSAAIKLLVDHIHSIPIGRVVQQLQARDYYLYLYLDALFANDPHLTSDFADIQVQLYAEYAPRKLIDFLRSSNYYNFERAYSVCNERDLVLEMVFLLGRMGNNRKALNLIIERLGDVNRAIDFAKEQNDDDLWEDLLRYSETRPPFIRGLLENVGAEINPIRIIRRIKNGLEIPGLKGALIKILHDYNLQISLLEGCQTILDGDCADLSQTLHKSQTAGFFLSGKQSCLVCNDLLVEHSQSLLFLFLCRHVVHSRCVSKQELLPHHFEFGHSHGGRSGVSGKIAITALIRARLDHGCPICQKRAEGTRT</sequence>
<dbReference type="PIRSF" id="PIRSF028921">
    <property type="entry name" value="VPS41"/>
    <property type="match status" value="1"/>
</dbReference>
<evidence type="ECO:0000256" key="1">
    <source>
        <dbReference type="ARBA" id="ARBA00009582"/>
    </source>
</evidence>
<dbReference type="PROSITE" id="PS50236">
    <property type="entry name" value="CHCR"/>
    <property type="match status" value="1"/>
</dbReference>
<feature type="region of interest" description="Disordered" evidence="7">
    <location>
        <begin position="1"/>
        <end position="109"/>
    </location>
</feature>
<dbReference type="HOGENOM" id="CLU_001285_2_0_1"/>
<dbReference type="PROSITE" id="PS50082">
    <property type="entry name" value="WD_REPEATS_2"/>
    <property type="match status" value="1"/>
</dbReference>
<dbReference type="InterPro" id="IPR057780">
    <property type="entry name" value="Beta-prop_Vps41"/>
</dbReference>
<evidence type="ECO:0000256" key="2">
    <source>
        <dbReference type="ARBA" id="ARBA00022448"/>
    </source>
</evidence>
<dbReference type="FunFam" id="1.25.40.10:FF:000350">
    <property type="entry name" value="Vacuolar protein sorting-associated protein 41 homolog"/>
    <property type="match status" value="1"/>
</dbReference>
<dbReference type="AlphaFoldDB" id="A0A0C3NCK0"/>
<keyword evidence="2 4" id="KW-0813">Transport</keyword>
<dbReference type="GO" id="GO:0006623">
    <property type="term" value="P:protein targeting to vacuole"/>
    <property type="evidence" value="ECO:0007669"/>
    <property type="project" value="InterPro"/>
</dbReference>
<dbReference type="SMART" id="SM00299">
    <property type="entry name" value="CLH"/>
    <property type="match status" value="1"/>
</dbReference>
<dbReference type="EMBL" id="KN840689">
    <property type="protein sequence ID" value="KIP02254.1"/>
    <property type="molecule type" value="Genomic_DNA"/>
</dbReference>
<proteinExistence type="inferred from homology"/>
<feature type="compositionally biased region" description="Acidic residues" evidence="7">
    <location>
        <begin position="88"/>
        <end position="107"/>
    </location>
</feature>
<evidence type="ECO:0000256" key="4">
    <source>
        <dbReference type="PIRNR" id="PIRNR028921"/>
    </source>
</evidence>
<dbReference type="OrthoDB" id="244107at2759"/>